<dbReference type="PANTHER" id="PTHR24035:SF109">
    <property type="entry name" value="PROTEIN DRAPER"/>
    <property type="match status" value="1"/>
</dbReference>
<dbReference type="InterPro" id="IPR052108">
    <property type="entry name" value="MEGF/SIB"/>
</dbReference>
<keyword evidence="1" id="KW-0812">Transmembrane</keyword>
<feature type="transmembrane region" description="Helical" evidence="1">
    <location>
        <begin position="475"/>
        <end position="497"/>
    </location>
</feature>
<dbReference type="RefSeq" id="XP_055885073.1">
    <property type="nucleotide sequence ID" value="XM_056029098.1"/>
</dbReference>
<name>A0A9W3AD28_BIOGL</name>
<dbReference type="PANTHER" id="PTHR24035">
    <property type="entry name" value="MULTIPLE EPIDERMAL GROWTH FACTOR-LIKE DOMAINS PROTEIN"/>
    <property type="match status" value="1"/>
</dbReference>
<feature type="chain" id="PRO_5040872180" evidence="2">
    <location>
        <begin position="26"/>
        <end position="533"/>
    </location>
</feature>
<protein>
    <submittedName>
        <fullName evidence="4">Uncharacterized protein LOC106063244</fullName>
    </submittedName>
</protein>
<evidence type="ECO:0000256" key="1">
    <source>
        <dbReference type="SAM" id="Phobius"/>
    </source>
</evidence>
<gene>
    <name evidence="4" type="primary">LOC106063244</name>
</gene>
<sequence length="533" mass="59687">MIKLNEAIFVLLACISFVLISSVAAKKCEEGWFGPECQYKCRCQQSCNPEGECPDKCEDGWFGYKCQYILDEYKATTNLSDEDVTHILTDENENTCINIEAEAVLIDLESLYYKPWIRLITQNPEGLHGLNLSYFKEDRKPVVALWKYEALIRDNTVDIHIPTHGFISSILLESKESLSICSLWFIVGQNAAIKQKVYYSNSIINQIDTDLPQYPPASDGVATCNKNDTRYGGTNWKIVMEPSYVIKRFKLFVNDTRGDFRNVSFSHFDNDGDLITNYTSKTISSTSYGFVSAHDTATKSFTFSLTRLRTNKTVALLICEVEAYIECDEGTWGVQCINTCNKSCPGLCRFDDGLCSNACFGYSNPPKCTKACGAGTWGLNCVKTCSKRCLNSSCDRVTGLCLRGCFGYSDPPECNTECGRGFWGFNCNNKCNNSCVDSSCDARTGWCDRGCVDHSDPPYCTTLHENRDSFSESTIIKIATSAASVALLCLVICLMVLKVKGKLCSPRNEPVHELLQLPTNKEEYEYPYQVTPF</sequence>
<dbReference type="OrthoDB" id="6152285at2759"/>
<accession>A0A9W3AD28</accession>
<evidence type="ECO:0000313" key="4">
    <source>
        <dbReference type="RefSeq" id="XP_055885073.1"/>
    </source>
</evidence>
<organism evidence="3 4">
    <name type="scientific">Biomphalaria glabrata</name>
    <name type="common">Bloodfluke planorb</name>
    <name type="synonym">Freshwater snail</name>
    <dbReference type="NCBI Taxonomy" id="6526"/>
    <lineage>
        <taxon>Eukaryota</taxon>
        <taxon>Metazoa</taxon>
        <taxon>Spiralia</taxon>
        <taxon>Lophotrochozoa</taxon>
        <taxon>Mollusca</taxon>
        <taxon>Gastropoda</taxon>
        <taxon>Heterobranchia</taxon>
        <taxon>Euthyneura</taxon>
        <taxon>Panpulmonata</taxon>
        <taxon>Hygrophila</taxon>
        <taxon>Lymnaeoidea</taxon>
        <taxon>Planorbidae</taxon>
        <taxon>Biomphalaria</taxon>
    </lineage>
</organism>
<reference evidence="4" key="1">
    <citation type="submission" date="2025-08" db="UniProtKB">
        <authorList>
            <consortium name="RefSeq"/>
        </authorList>
    </citation>
    <scope>IDENTIFICATION</scope>
</reference>
<feature type="signal peptide" evidence="2">
    <location>
        <begin position="1"/>
        <end position="25"/>
    </location>
</feature>
<dbReference type="Proteomes" id="UP001165740">
    <property type="component" value="Chromosome 5"/>
</dbReference>
<dbReference type="AlphaFoldDB" id="A0A9W3AD28"/>
<keyword evidence="1" id="KW-1133">Transmembrane helix</keyword>
<dbReference type="GeneID" id="106063244"/>
<evidence type="ECO:0000313" key="3">
    <source>
        <dbReference type="Proteomes" id="UP001165740"/>
    </source>
</evidence>
<keyword evidence="2" id="KW-0732">Signal</keyword>
<proteinExistence type="predicted"/>
<keyword evidence="1" id="KW-0472">Membrane</keyword>
<dbReference type="Gene3D" id="2.170.300.10">
    <property type="entry name" value="Tie2 ligand-binding domain superfamily"/>
    <property type="match status" value="2"/>
</dbReference>
<evidence type="ECO:0000256" key="2">
    <source>
        <dbReference type="SAM" id="SignalP"/>
    </source>
</evidence>
<keyword evidence="3" id="KW-1185">Reference proteome</keyword>